<organism evidence="1 2">
    <name type="scientific">Rhodoferax lithotrophicus</name>
    <dbReference type="NCBI Taxonomy" id="2798804"/>
    <lineage>
        <taxon>Bacteria</taxon>
        <taxon>Pseudomonadati</taxon>
        <taxon>Pseudomonadota</taxon>
        <taxon>Betaproteobacteria</taxon>
        <taxon>Burkholderiales</taxon>
        <taxon>Comamonadaceae</taxon>
        <taxon>Rhodoferax</taxon>
    </lineage>
</organism>
<proteinExistence type="predicted"/>
<sequence length="121" mass="13740">MLHCNMIKSIDTQLRLEDLLADMHFARKHDQLGRLALLAYCEVKGWARWAGKLDVADTALRMFSENPCLSKEEFLTNIDKLIALLALHEHEYQRTNACYAMTQIQLQSASVGSLIGHISKP</sequence>
<name>A0ABN6D5A9_9BURK</name>
<keyword evidence="2" id="KW-1185">Reference proteome</keyword>
<accession>A0ABN6D5A9</accession>
<protein>
    <submittedName>
        <fullName evidence="1">Uncharacterized protein</fullName>
    </submittedName>
</protein>
<evidence type="ECO:0000313" key="2">
    <source>
        <dbReference type="Proteomes" id="UP000824366"/>
    </source>
</evidence>
<reference evidence="1 2" key="1">
    <citation type="journal article" date="2021" name="Microbiol. Spectr.">
        <title>A Single Bacterium Capable of Oxidation and Reduction of Iron at Circumneutral pH.</title>
        <authorList>
            <person name="Kato S."/>
            <person name="Ohkuma M."/>
        </authorList>
    </citation>
    <scope>NUCLEOTIDE SEQUENCE [LARGE SCALE GENOMIC DNA]</scope>
    <source>
        <strain evidence="1 2">MIZ03</strain>
    </source>
</reference>
<gene>
    <name evidence="1" type="ORF">MIZ03_2062</name>
</gene>
<evidence type="ECO:0000313" key="1">
    <source>
        <dbReference type="EMBL" id="BCO27174.1"/>
    </source>
</evidence>
<dbReference type="Proteomes" id="UP000824366">
    <property type="component" value="Chromosome"/>
</dbReference>
<dbReference type="EMBL" id="AP024238">
    <property type="protein sequence ID" value="BCO27174.1"/>
    <property type="molecule type" value="Genomic_DNA"/>
</dbReference>